<keyword evidence="3" id="KW-1185">Reference proteome</keyword>
<reference evidence="2 3" key="1">
    <citation type="journal article" date="2021" name="BMC Biol.">
        <title>Horizontally acquired antibacterial genes associated with adaptive radiation of ladybird beetles.</title>
        <authorList>
            <person name="Li H.S."/>
            <person name="Tang X.F."/>
            <person name="Huang Y.H."/>
            <person name="Xu Z.Y."/>
            <person name="Chen M.L."/>
            <person name="Du X.Y."/>
            <person name="Qiu B.Y."/>
            <person name="Chen P.T."/>
            <person name="Zhang W."/>
            <person name="Slipinski A."/>
            <person name="Escalona H.E."/>
            <person name="Waterhouse R.M."/>
            <person name="Zwick A."/>
            <person name="Pang H."/>
        </authorList>
    </citation>
    <scope>NUCLEOTIDE SEQUENCE [LARGE SCALE GENOMIC DNA]</scope>
    <source>
        <strain evidence="2">SYSU2018</strain>
    </source>
</reference>
<organism evidence="2 3">
    <name type="scientific">Cryptolaemus montrouzieri</name>
    <dbReference type="NCBI Taxonomy" id="559131"/>
    <lineage>
        <taxon>Eukaryota</taxon>
        <taxon>Metazoa</taxon>
        <taxon>Ecdysozoa</taxon>
        <taxon>Arthropoda</taxon>
        <taxon>Hexapoda</taxon>
        <taxon>Insecta</taxon>
        <taxon>Pterygota</taxon>
        <taxon>Neoptera</taxon>
        <taxon>Endopterygota</taxon>
        <taxon>Coleoptera</taxon>
        <taxon>Polyphaga</taxon>
        <taxon>Cucujiformia</taxon>
        <taxon>Coccinelloidea</taxon>
        <taxon>Coccinellidae</taxon>
        <taxon>Scymninae</taxon>
        <taxon>Scymnini</taxon>
        <taxon>Cryptolaemus</taxon>
    </lineage>
</organism>
<feature type="region of interest" description="Disordered" evidence="1">
    <location>
        <begin position="22"/>
        <end position="53"/>
    </location>
</feature>
<evidence type="ECO:0000313" key="3">
    <source>
        <dbReference type="Proteomes" id="UP001516400"/>
    </source>
</evidence>
<comment type="caution">
    <text evidence="2">The sequence shown here is derived from an EMBL/GenBank/DDBJ whole genome shotgun (WGS) entry which is preliminary data.</text>
</comment>
<feature type="compositionally biased region" description="Basic and acidic residues" evidence="1">
    <location>
        <begin position="22"/>
        <end position="33"/>
    </location>
</feature>
<evidence type="ECO:0000256" key="1">
    <source>
        <dbReference type="SAM" id="MobiDB-lite"/>
    </source>
</evidence>
<dbReference type="EMBL" id="JABFTP020000144">
    <property type="protein sequence ID" value="KAL3283530.1"/>
    <property type="molecule type" value="Genomic_DNA"/>
</dbReference>
<evidence type="ECO:0000313" key="2">
    <source>
        <dbReference type="EMBL" id="KAL3283530.1"/>
    </source>
</evidence>
<protein>
    <submittedName>
        <fullName evidence="2">Uncharacterized protein</fullName>
    </submittedName>
</protein>
<accession>A0ABD2NXV7</accession>
<gene>
    <name evidence="2" type="ORF">HHI36_006669</name>
</gene>
<sequence length="83" mass="9421">MNHLSGPQMQSEACAKIRTDGIEYFGKDEKEPEPSPSNDRGYTMDETDDDIPIPRKVDLVPSFPPFMVAHEILDLVMCFESFL</sequence>
<name>A0ABD2NXV7_9CUCU</name>
<proteinExistence type="predicted"/>
<dbReference type="AlphaFoldDB" id="A0ABD2NXV7"/>
<dbReference type="Proteomes" id="UP001516400">
    <property type="component" value="Unassembled WGS sequence"/>
</dbReference>